<comment type="similarity">
    <text evidence="1">Belongs to the isochorismatase family.</text>
</comment>
<dbReference type="OrthoDB" id="245563at2759"/>
<dbReference type="InterPro" id="IPR036380">
    <property type="entry name" value="Isochorismatase-like_sf"/>
</dbReference>
<accession>A0A0C9MTX2</accession>
<evidence type="ECO:0000259" key="3">
    <source>
        <dbReference type="Pfam" id="PF00857"/>
    </source>
</evidence>
<evidence type="ECO:0000313" key="4">
    <source>
        <dbReference type="EMBL" id="GAN06862.1"/>
    </source>
</evidence>
<feature type="domain" description="Isochorismatase-like" evidence="3">
    <location>
        <begin position="76"/>
        <end position="221"/>
    </location>
</feature>
<evidence type="ECO:0000256" key="2">
    <source>
        <dbReference type="ARBA" id="ARBA00022801"/>
    </source>
</evidence>
<dbReference type="EMBL" id="DF836427">
    <property type="protein sequence ID" value="GAN06862.1"/>
    <property type="molecule type" value="Genomic_DNA"/>
</dbReference>
<dbReference type="InterPro" id="IPR050272">
    <property type="entry name" value="Isochorismatase-like_hydrls"/>
</dbReference>
<gene>
    <name evidence="4" type="ORF">MAM1_0138c06352</name>
</gene>
<dbReference type="InterPro" id="IPR000868">
    <property type="entry name" value="Isochorismatase-like_dom"/>
</dbReference>
<dbReference type="GO" id="GO:0016787">
    <property type="term" value="F:hydrolase activity"/>
    <property type="evidence" value="ECO:0007669"/>
    <property type="project" value="UniProtKB-KW"/>
</dbReference>
<dbReference type="STRING" id="91626.A0A0C9MTX2"/>
<evidence type="ECO:0000313" key="5">
    <source>
        <dbReference type="Proteomes" id="UP000053815"/>
    </source>
</evidence>
<dbReference type="AlphaFoldDB" id="A0A0C9MTX2"/>
<dbReference type="SUPFAM" id="SSF52499">
    <property type="entry name" value="Isochorismatase-like hydrolases"/>
    <property type="match status" value="1"/>
</dbReference>
<dbReference type="Pfam" id="PF00857">
    <property type="entry name" value="Isochorismatase"/>
    <property type="match status" value="1"/>
</dbReference>
<protein>
    <submittedName>
        <fullName evidence="4">Isochorismatase</fullName>
    </submittedName>
</protein>
<name>A0A0C9MTX2_9FUNG</name>
<proteinExistence type="inferred from homology"/>
<evidence type="ECO:0000256" key="1">
    <source>
        <dbReference type="ARBA" id="ARBA00006336"/>
    </source>
</evidence>
<reference evidence="4" key="1">
    <citation type="submission" date="2014-09" db="EMBL/GenBank/DDBJ databases">
        <title>Draft genome sequence of an oleaginous Mucoromycotina fungus Mucor ambiguus NBRC6742.</title>
        <authorList>
            <person name="Takeda I."/>
            <person name="Yamane N."/>
            <person name="Morita T."/>
            <person name="Tamano K."/>
            <person name="Machida M."/>
            <person name="Baker S."/>
            <person name="Koike H."/>
        </authorList>
    </citation>
    <scope>NUCLEOTIDE SEQUENCE</scope>
    <source>
        <strain evidence="4">NBRC 6742</strain>
    </source>
</reference>
<keyword evidence="2" id="KW-0378">Hydrolase</keyword>
<sequence length="258" mass="29363">MFDEGEAFALITIQTTQFSCPFQKQLDKSDTVETNSPLSMICEIKYYEQHINPKIFKEKKSLFLKKNKATINMKEALIIVDVQNDYFPDGNLPTWRPVETANEIKKIMDKFRQDGKEVIHVAHHLSPEHEKVMNFLVKGTRGAEIHEIVKPLETEKIIYKNYSDSFVATDLKEYLLSKGIDTVIVVGMMIHNCVNATAYSGTDEGFKTIVVAEAVNTLDQEIFGEVIPAETIWKSFLAGIKFAYAQVKKVDEILNGNY</sequence>
<organism evidence="4">
    <name type="scientific">Mucor ambiguus</name>
    <dbReference type="NCBI Taxonomy" id="91626"/>
    <lineage>
        <taxon>Eukaryota</taxon>
        <taxon>Fungi</taxon>
        <taxon>Fungi incertae sedis</taxon>
        <taxon>Mucoromycota</taxon>
        <taxon>Mucoromycotina</taxon>
        <taxon>Mucoromycetes</taxon>
        <taxon>Mucorales</taxon>
        <taxon>Mucorineae</taxon>
        <taxon>Mucoraceae</taxon>
        <taxon>Mucor</taxon>
    </lineage>
</organism>
<dbReference type="Proteomes" id="UP000053815">
    <property type="component" value="Unassembled WGS sequence"/>
</dbReference>
<keyword evidence="5" id="KW-1185">Reference proteome</keyword>
<dbReference type="Gene3D" id="3.40.50.850">
    <property type="entry name" value="Isochorismatase-like"/>
    <property type="match status" value="1"/>
</dbReference>
<dbReference type="PANTHER" id="PTHR43540">
    <property type="entry name" value="PEROXYUREIDOACRYLATE/UREIDOACRYLATE AMIDOHYDROLASE-RELATED"/>
    <property type="match status" value="1"/>
</dbReference>
<dbReference type="PANTHER" id="PTHR43540:SF1">
    <property type="entry name" value="ISOCHORISMATASE HYDROLASE"/>
    <property type="match status" value="1"/>
</dbReference>
<dbReference type="CDD" id="cd01014">
    <property type="entry name" value="nicotinamidase_related"/>
    <property type="match status" value="1"/>
</dbReference>